<name>A0A811PU41_9POAL</name>
<dbReference type="InterPro" id="IPR007658">
    <property type="entry name" value="DUF594"/>
</dbReference>
<evidence type="ECO:0000313" key="3">
    <source>
        <dbReference type="EMBL" id="CAD6251413.1"/>
    </source>
</evidence>
<organism evidence="3 4">
    <name type="scientific">Miscanthus lutarioriparius</name>
    <dbReference type="NCBI Taxonomy" id="422564"/>
    <lineage>
        <taxon>Eukaryota</taxon>
        <taxon>Viridiplantae</taxon>
        <taxon>Streptophyta</taxon>
        <taxon>Embryophyta</taxon>
        <taxon>Tracheophyta</taxon>
        <taxon>Spermatophyta</taxon>
        <taxon>Magnoliopsida</taxon>
        <taxon>Liliopsida</taxon>
        <taxon>Poales</taxon>
        <taxon>Poaceae</taxon>
        <taxon>PACMAD clade</taxon>
        <taxon>Panicoideae</taxon>
        <taxon>Andropogonodae</taxon>
        <taxon>Andropogoneae</taxon>
        <taxon>Saccharinae</taxon>
        <taxon>Miscanthus</taxon>
    </lineage>
</organism>
<evidence type="ECO:0000259" key="2">
    <source>
        <dbReference type="Pfam" id="PF13968"/>
    </source>
</evidence>
<gene>
    <name evidence="3" type="ORF">NCGR_LOCUS35159</name>
</gene>
<dbReference type="AlphaFoldDB" id="A0A811PU41"/>
<feature type="domain" description="DUF4220" evidence="2">
    <location>
        <begin position="204"/>
        <end position="380"/>
    </location>
</feature>
<evidence type="ECO:0000313" key="4">
    <source>
        <dbReference type="Proteomes" id="UP000604825"/>
    </source>
</evidence>
<feature type="domain" description="DUF4220" evidence="2">
    <location>
        <begin position="71"/>
        <end position="147"/>
    </location>
</feature>
<dbReference type="Pfam" id="PF04578">
    <property type="entry name" value="DUF594"/>
    <property type="match status" value="1"/>
</dbReference>
<dbReference type="Proteomes" id="UP000604825">
    <property type="component" value="Unassembled WGS sequence"/>
</dbReference>
<sequence>MGSVEQLLGGNATSITLLHYQLIDLWRSPRGTVLRIEALALVAIALSFFLAIFGSCRRWSNRWIIQKGFLAAQVLSISLGTYSIGLMQSSSVKSEMYPIWAVSLFALIGCVDPVTSYNGLDYKSPLSRMIFQLCLYCGYVLLMSVSNISGVVGFQEPSALAGAAGGSILRVNLPLPADELVDDYATEMGQKRYDLGVQQADRLIDFKRVLKAIEVELAFLYEVFFTSNEFLHYYEAKTSAFWAFASFTGICFVGIATAIPGTMTSRHRIVTSAIGHAGVAGTVIVVDTTTAYLIITLVILVSLALLQLVQLMQFWASNWATVTVACEYSRNRKKQKWELTGDGPSPHSREQIRSNIKKRQISWWMRLKLFLVTRMNWSDKYLWQYIGQVLRELWVCDTSAGANVRLHDDVKASITDFLGQIKGRRIGKDWSSLFTDNGLDASYLPYNIAPSLWKPAKEFTRRVMMWHIATSYCELAERQDGSAGGGGGGGGENSDNREKNRRVAIALSKYCAYLVVSAPELPPGTCKETKEEFNYVAEYSREAMQRNRRNKLEAMHVSAGDGVPSQYDTFQMGVYLGKRLRNETPALPQGRESTRRPCSTDPWKVLALLWVQTLLYATPYGDVKSHMQRLSQGGEFITHLWALLYHIGIDSWEVAAAEMSEAHHGQGETRGEEIEEILID</sequence>
<keyword evidence="1" id="KW-0472">Membrane</keyword>
<feature type="transmembrane region" description="Helical" evidence="1">
    <location>
        <begin position="292"/>
        <end position="309"/>
    </location>
</feature>
<dbReference type="EMBL" id="CAJGYO010000008">
    <property type="protein sequence ID" value="CAD6251413.1"/>
    <property type="molecule type" value="Genomic_DNA"/>
</dbReference>
<keyword evidence="4" id="KW-1185">Reference proteome</keyword>
<evidence type="ECO:0000256" key="1">
    <source>
        <dbReference type="SAM" id="Phobius"/>
    </source>
</evidence>
<protein>
    <recommendedName>
        <fullName evidence="2">DUF4220 domain-containing protein</fullName>
    </recommendedName>
</protein>
<feature type="transmembrane region" description="Helical" evidence="1">
    <location>
        <begin position="38"/>
        <end position="56"/>
    </location>
</feature>
<dbReference type="InterPro" id="IPR025315">
    <property type="entry name" value="DUF4220"/>
</dbReference>
<reference evidence="3" key="1">
    <citation type="submission" date="2020-10" db="EMBL/GenBank/DDBJ databases">
        <authorList>
            <person name="Han B."/>
            <person name="Lu T."/>
            <person name="Zhao Q."/>
            <person name="Huang X."/>
            <person name="Zhao Y."/>
        </authorList>
    </citation>
    <scope>NUCLEOTIDE SEQUENCE</scope>
</reference>
<proteinExistence type="predicted"/>
<keyword evidence="1" id="KW-0812">Transmembrane</keyword>
<accession>A0A811PU41</accession>
<feature type="transmembrane region" description="Helical" evidence="1">
    <location>
        <begin position="240"/>
        <end position="262"/>
    </location>
</feature>
<feature type="transmembrane region" description="Helical" evidence="1">
    <location>
        <begin position="97"/>
        <end position="117"/>
    </location>
</feature>
<dbReference type="Pfam" id="PF13968">
    <property type="entry name" value="DUF4220"/>
    <property type="match status" value="2"/>
</dbReference>
<dbReference type="PANTHER" id="PTHR31325">
    <property type="entry name" value="OS01G0798800 PROTEIN-RELATED"/>
    <property type="match status" value="1"/>
</dbReference>
<feature type="transmembrane region" description="Helical" evidence="1">
    <location>
        <begin position="68"/>
        <end position="85"/>
    </location>
</feature>
<feature type="transmembrane region" description="Helical" evidence="1">
    <location>
        <begin position="129"/>
        <end position="148"/>
    </location>
</feature>
<comment type="caution">
    <text evidence="3">The sequence shown here is derived from an EMBL/GenBank/DDBJ whole genome shotgun (WGS) entry which is preliminary data.</text>
</comment>
<keyword evidence="1" id="KW-1133">Transmembrane helix</keyword>
<dbReference type="OrthoDB" id="691684at2759"/>